<evidence type="ECO:0000313" key="16">
    <source>
        <dbReference type="Proteomes" id="UP000001819"/>
    </source>
</evidence>
<evidence type="ECO:0000256" key="2">
    <source>
        <dbReference type="ARBA" id="ARBA00004174"/>
    </source>
</evidence>
<dbReference type="GO" id="GO:0016705">
    <property type="term" value="F:oxidoreductase activity, acting on paired donors, with incorporation or reduction of molecular oxygen"/>
    <property type="evidence" value="ECO:0007669"/>
    <property type="project" value="InterPro"/>
</dbReference>
<keyword evidence="9 14" id="KW-0560">Oxidoreductase</keyword>
<evidence type="ECO:0000256" key="4">
    <source>
        <dbReference type="ARBA" id="ARBA00010617"/>
    </source>
</evidence>
<dbReference type="PRINTS" id="PR00463">
    <property type="entry name" value="EP450I"/>
</dbReference>
<evidence type="ECO:0000256" key="10">
    <source>
        <dbReference type="ARBA" id="ARBA00023004"/>
    </source>
</evidence>
<comment type="cofactor">
    <cofactor evidence="1 13">
        <name>heme</name>
        <dbReference type="ChEBI" id="CHEBI:30413"/>
    </cofactor>
</comment>
<keyword evidence="15" id="KW-0812">Transmembrane</keyword>
<dbReference type="Proteomes" id="UP000001819">
    <property type="component" value="Chromosome 2"/>
</dbReference>
<evidence type="ECO:0000256" key="12">
    <source>
        <dbReference type="ARBA" id="ARBA00023136"/>
    </source>
</evidence>
<dbReference type="FunCoup" id="A0A6I8UMZ7">
    <property type="interactions" value="62"/>
</dbReference>
<keyword evidence="6 13" id="KW-0479">Metal-binding</keyword>
<dbReference type="InterPro" id="IPR001128">
    <property type="entry name" value="Cyt_P450"/>
</dbReference>
<evidence type="ECO:0000256" key="15">
    <source>
        <dbReference type="SAM" id="Phobius"/>
    </source>
</evidence>
<evidence type="ECO:0000256" key="7">
    <source>
        <dbReference type="ARBA" id="ARBA00022824"/>
    </source>
</evidence>
<evidence type="ECO:0000256" key="11">
    <source>
        <dbReference type="ARBA" id="ARBA00023033"/>
    </source>
</evidence>
<organism evidence="16 17">
    <name type="scientific">Drosophila pseudoobscura pseudoobscura</name>
    <name type="common">Fruit fly</name>
    <dbReference type="NCBI Taxonomy" id="46245"/>
    <lineage>
        <taxon>Eukaryota</taxon>
        <taxon>Metazoa</taxon>
        <taxon>Ecdysozoa</taxon>
        <taxon>Arthropoda</taxon>
        <taxon>Hexapoda</taxon>
        <taxon>Insecta</taxon>
        <taxon>Pterygota</taxon>
        <taxon>Neoptera</taxon>
        <taxon>Endopterygota</taxon>
        <taxon>Diptera</taxon>
        <taxon>Brachycera</taxon>
        <taxon>Muscomorpha</taxon>
        <taxon>Ephydroidea</taxon>
        <taxon>Drosophilidae</taxon>
        <taxon>Drosophila</taxon>
        <taxon>Sophophora</taxon>
    </lineage>
</organism>
<dbReference type="InterPro" id="IPR002401">
    <property type="entry name" value="Cyt_P450_E_grp-I"/>
</dbReference>
<keyword evidence="7" id="KW-0256">Endoplasmic reticulum</keyword>
<keyword evidence="11 14" id="KW-0503">Monooxygenase</keyword>
<comment type="subcellular location">
    <subcellularLocation>
        <location evidence="3">Endoplasmic reticulum membrane</location>
        <topology evidence="3">Peripheral membrane protein</topology>
    </subcellularLocation>
    <subcellularLocation>
        <location evidence="2">Microsome membrane</location>
        <topology evidence="2">Peripheral membrane protein</topology>
    </subcellularLocation>
</comment>
<evidence type="ECO:0000313" key="17">
    <source>
        <dbReference type="RefSeq" id="XP_001358129.3"/>
    </source>
</evidence>
<dbReference type="AlphaFoldDB" id="A0A6I8UMZ7"/>
<evidence type="ECO:0000256" key="5">
    <source>
        <dbReference type="ARBA" id="ARBA00022617"/>
    </source>
</evidence>
<keyword evidence="12 15" id="KW-0472">Membrane</keyword>
<keyword evidence="10 13" id="KW-0408">Iron</keyword>
<dbReference type="GO" id="GO:0020037">
    <property type="term" value="F:heme binding"/>
    <property type="evidence" value="ECO:0007669"/>
    <property type="project" value="InterPro"/>
</dbReference>
<dbReference type="CDD" id="cd11056">
    <property type="entry name" value="CYP6-like"/>
    <property type="match status" value="1"/>
</dbReference>
<keyword evidence="15" id="KW-1133">Transmembrane helix</keyword>
<keyword evidence="8" id="KW-0492">Microsome</keyword>
<evidence type="ECO:0000256" key="9">
    <source>
        <dbReference type="ARBA" id="ARBA00023002"/>
    </source>
</evidence>
<dbReference type="RefSeq" id="XP_001358129.3">
    <property type="nucleotide sequence ID" value="XM_001358092.4"/>
</dbReference>
<keyword evidence="5 13" id="KW-0349">Heme</keyword>
<proteinExistence type="inferred from homology"/>
<dbReference type="Gene3D" id="1.10.630.10">
    <property type="entry name" value="Cytochrome P450"/>
    <property type="match status" value="1"/>
</dbReference>
<dbReference type="FunFam" id="1.10.630.10:FF:000042">
    <property type="entry name" value="Cytochrome P450"/>
    <property type="match status" value="1"/>
</dbReference>
<dbReference type="PRINTS" id="PR00385">
    <property type="entry name" value="P450"/>
</dbReference>
<dbReference type="InParanoid" id="A0A6I8UMZ7"/>
<protein>
    <submittedName>
        <fullName evidence="17">Probable cytochrome P450 6d4</fullName>
    </submittedName>
</protein>
<dbReference type="PANTHER" id="PTHR24292">
    <property type="entry name" value="CYTOCHROME P450"/>
    <property type="match status" value="1"/>
</dbReference>
<dbReference type="InterPro" id="IPR050476">
    <property type="entry name" value="Insect_CytP450_Detox"/>
</dbReference>
<dbReference type="Pfam" id="PF00067">
    <property type="entry name" value="p450"/>
    <property type="match status" value="1"/>
</dbReference>
<dbReference type="SUPFAM" id="SSF48264">
    <property type="entry name" value="Cytochrome P450"/>
    <property type="match status" value="1"/>
</dbReference>
<comment type="similarity">
    <text evidence="4 14">Belongs to the cytochrome P450 family.</text>
</comment>
<keyword evidence="16" id="KW-1185">Reference proteome</keyword>
<evidence type="ECO:0000256" key="3">
    <source>
        <dbReference type="ARBA" id="ARBA00004406"/>
    </source>
</evidence>
<dbReference type="InterPro" id="IPR036396">
    <property type="entry name" value="Cyt_P450_sf"/>
</dbReference>
<evidence type="ECO:0000256" key="13">
    <source>
        <dbReference type="PIRSR" id="PIRSR602401-1"/>
    </source>
</evidence>
<sequence length="513" mass="58714">MFSLIVLAGTLLALGWFYLKHHYQYWERRGFPFDRHSTIPFGCLDSVWRREKGMGMAIYDAYQKSKERFLGIYLLFRPAVLVRDAALARRVLAQDFASFHDRGVYVDEVNDPLSGSIFALRGQSWRSMRHKLSPCFTSGKLKGMFSTSEEIANNMVNHLQKTLPEQGSQEVDLKTVMQTYAIDIIASTIFGLEMNSYLTPDNKFRNLVTIARRNTRFTTMFGMMIFLVPSVAKFLFSLGFKNQVALAMLEIVKETIEYREKHGIVRKDLLQLLMELRNTGAVDESDENIWKIQKSATDQIKCISLESITAQAFIFYIAGQETTGSTAAFVLFELAQYPELLERLQTEVDETLAKNDGHITYDALQKMEFLDLCVQESLRKYPGLPMLNRECTQDYTVPDTDHVIPKGTPVVISLYGIHHDAEYFPEPETYDPDRYSEENRNFSPTAFMPFGEGPRICIAQRMGLLNAKLAIINVLKNFNVEVMSKRQLEFENSGIALLPKNGVKVRLSKRLPK</sequence>
<dbReference type="GO" id="GO:0004497">
    <property type="term" value="F:monooxygenase activity"/>
    <property type="evidence" value="ECO:0007669"/>
    <property type="project" value="UniProtKB-KW"/>
</dbReference>
<dbReference type="InterPro" id="IPR017972">
    <property type="entry name" value="Cyt_P450_CS"/>
</dbReference>
<reference evidence="16" key="1">
    <citation type="submission" date="2024-06" db="UniProtKB">
        <authorList>
            <consortium name="RefSeq"/>
        </authorList>
    </citation>
    <scope>NUCLEOTIDE SEQUENCE [LARGE SCALE GENOMIC DNA]</scope>
    <source>
        <strain evidence="16">MV2-25</strain>
    </source>
</reference>
<dbReference type="GO" id="GO:0005789">
    <property type="term" value="C:endoplasmic reticulum membrane"/>
    <property type="evidence" value="ECO:0007669"/>
    <property type="project" value="UniProtKB-SubCell"/>
</dbReference>
<accession>A0A6I8UMZ7</accession>
<feature type="binding site" description="axial binding residue" evidence="13">
    <location>
        <position position="457"/>
    </location>
    <ligand>
        <name>heme</name>
        <dbReference type="ChEBI" id="CHEBI:30413"/>
    </ligand>
    <ligandPart>
        <name>Fe</name>
        <dbReference type="ChEBI" id="CHEBI:18248"/>
    </ligandPart>
</feature>
<dbReference type="GO" id="GO:0005506">
    <property type="term" value="F:iron ion binding"/>
    <property type="evidence" value="ECO:0007669"/>
    <property type="project" value="InterPro"/>
</dbReference>
<evidence type="ECO:0000256" key="6">
    <source>
        <dbReference type="ARBA" id="ARBA00022723"/>
    </source>
</evidence>
<gene>
    <name evidence="17" type="primary">Cyp6d4</name>
</gene>
<dbReference type="PANTHER" id="PTHR24292:SF93">
    <property type="entry name" value="CYTOCHROME P450 310A1-RELATED"/>
    <property type="match status" value="1"/>
</dbReference>
<evidence type="ECO:0000256" key="14">
    <source>
        <dbReference type="RuleBase" id="RU000461"/>
    </source>
</evidence>
<evidence type="ECO:0000256" key="1">
    <source>
        <dbReference type="ARBA" id="ARBA00001971"/>
    </source>
</evidence>
<dbReference type="KEGG" id="dpo:4800945"/>
<feature type="transmembrane region" description="Helical" evidence="15">
    <location>
        <begin position="220"/>
        <end position="240"/>
    </location>
</feature>
<reference evidence="17" key="2">
    <citation type="submission" date="2025-08" db="UniProtKB">
        <authorList>
            <consortium name="RefSeq"/>
        </authorList>
    </citation>
    <scope>IDENTIFICATION</scope>
    <source>
        <strain evidence="17">MV-25-SWS-2005</strain>
        <tissue evidence="17">Whole body</tissue>
    </source>
</reference>
<dbReference type="PROSITE" id="PS00086">
    <property type="entry name" value="CYTOCHROME_P450"/>
    <property type="match status" value="1"/>
</dbReference>
<evidence type="ECO:0000256" key="8">
    <source>
        <dbReference type="ARBA" id="ARBA00022848"/>
    </source>
</evidence>
<name>A0A6I8UMZ7_DROPS</name>